<feature type="transmembrane region" description="Helical" evidence="1">
    <location>
        <begin position="47"/>
        <end position="64"/>
    </location>
</feature>
<dbReference type="STRING" id="1227497.C491_20796"/>
<evidence type="ECO:0000313" key="2">
    <source>
        <dbReference type="EMBL" id="ELY53786.1"/>
    </source>
</evidence>
<accession>L9WX50</accession>
<dbReference type="AlphaFoldDB" id="L9WX50"/>
<feature type="transmembrane region" description="Helical" evidence="1">
    <location>
        <begin position="21"/>
        <end position="41"/>
    </location>
</feature>
<proteinExistence type="predicted"/>
<name>L9WX50_9EURY</name>
<keyword evidence="1" id="KW-0472">Membrane</keyword>
<comment type="caution">
    <text evidence="2">The sequence shown here is derived from an EMBL/GenBank/DDBJ whole genome shotgun (WGS) entry which is preliminary data.</text>
</comment>
<dbReference type="RefSeq" id="WP_005559753.1">
    <property type="nucleotide sequence ID" value="NZ_AOIB01000040.1"/>
</dbReference>
<reference evidence="2 3" key="1">
    <citation type="journal article" date="2014" name="PLoS Genet.">
        <title>Phylogenetically driven sequencing of extremely halophilic archaea reveals strategies for static and dynamic osmo-response.</title>
        <authorList>
            <person name="Becker E.A."/>
            <person name="Seitzer P.M."/>
            <person name="Tritt A."/>
            <person name="Larsen D."/>
            <person name="Krusor M."/>
            <person name="Yao A.I."/>
            <person name="Wu D."/>
            <person name="Madern D."/>
            <person name="Eisen J.A."/>
            <person name="Darling A.E."/>
            <person name="Facciotti M.T."/>
        </authorList>
    </citation>
    <scope>NUCLEOTIDE SEQUENCE [LARGE SCALE GENOMIC DNA]</scope>
    <source>
        <strain evidence="2 3">DSM 10524</strain>
    </source>
</reference>
<protein>
    <submittedName>
        <fullName evidence="2">Uncharacterized protein</fullName>
    </submittedName>
</protein>
<feature type="transmembrane region" description="Helical" evidence="1">
    <location>
        <begin position="84"/>
        <end position="102"/>
    </location>
</feature>
<dbReference type="Proteomes" id="UP000011688">
    <property type="component" value="Unassembled WGS sequence"/>
</dbReference>
<feature type="transmembrane region" description="Helical" evidence="1">
    <location>
        <begin position="108"/>
        <end position="131"/>
    </location>
</feature>
<evidence type="ECO:0000256" key="1">
    <source>
        <dbReference type="SAM" id="Phobius"/>
    </source>
</evidence>
<dbReference type="eggNOG" id="arCOG10747">
    <property type="taxonomic scope" value="Archaea"/>
</dbReference>
<dbReference type="EMBL" id="AOIB01000040">
    <property type="protein sequence ID" value="ELY53786.1"/>
    <property type="molecule type" value="Genomic_DNA"/>
</dbReference>
<gene>
    <name evidence="2" type="ORF">C491_20796</name>
</gene>
<sequence>MSVLRQPDVLGRTRRQHVLGATAALSAGAVEAVSVGVWFVLAVGSRTATTALIGVVVLVGGALLRARVVAAVVGSRRLRRGPRWLGLSLVATAGWICWLLLAETVGSPVGPIVATALLGAVLSAQFALEQAACRSRSADPDRLAAVVPGLLLAIGAGLLLWSAQVPDWAIDSPPLPLGVATVVVRIEPLQLGLLGFGVLAICAHQRRFQRLLEA</sequence>
<feature type="transmembrane region" description="Helical" evidence="1">
    <location>
        <begin position="143"/>
        <end position="162"/>
    </location>
</feature>
<keyword evidence="3" id="KW-1185">Reference proteome</keyword>
<organism evidence="2 3">
    <name type="scientific">Natronococcus amylolyticus DSM 10524</name>
    <dbReference type="NCBI Taxonomy" id="1227497"/>
    <lineage>
        <taxon>Archaea</taxon>
        <taxon>Methanobacteriati</taxon>
        <taxon>Methanobacteriota</taxon>
        <taxon>Stenosarchaea group</taxon>
        <taxon>Halobacteria</taxon>
        <taxon>Halobacteriales</taxon>
        <taxon>Natrialbaceae</taxon>
        <taxon>Natronococcus</taxon>
    </lineage>
</organism>
<dbReference type="OrthoDB" id="203414at2157"/>
<evidence type="ECO:0000313" key="3">
    <source>
        <dbReference type="Proteomes" id="UP000011688"/>
    </source>
</evidence>
<feature type="transmembrane region" description="Helical" evidence="1">
    <location>
        <begin position="182"/>
        <end position="203"/>
    </location>
</feature>
<keyword evidence="1" id="KW-0812">Transmembrane</keyword>
<keyword evidence="1" id="KW-1133">Transmembrane helix</keyword>